<sequence length="536" mass="57070">MTATLGAATDSAGAPTPPSSAPSGPVLGVGGWLRWGWRTLTSMRTALLLLLLLAVVAVPGSVLPQRSSAPDEVATWIEDHGRLGELVDRLGGFNVYSSPWFAAVYLLLFTSLIGCVVPRTRVHWNALRSQPPATPRRLERLPVHRSFTVEQPPEQVLQSARGVLRGFRVQAYDRSLSAEKGYAKESANLLFHVALLLLLVTVAVGQLVGYTANKVVVEGGSFVNADGQYDSIRHGARFDGADLDPFKVTLDRLGVRYQEDGPRLGEPRSFDARVTWNDEDATGTASVAPNHPLEVDGTKVFLTGNGYAPVFRVTDSTGAVVYEGPQPFLPRDSNMTSLGAVKAPSAAGGGLAFSGFFLPTAAVDDVVGPHSTYPDLVEPKVFLNAYRGSEDGRKAGSVFTLDTDGLERIEDGDQPWLAQLGVGESAELPDGLGTIELVDVIRFANFQVSDTTGNGPTLAAAVLALVGLMGSLLLRRRRVWVRATAGEDGRTVVEVAGLGKGDADGLVTEVDRIADELRTPAASPPDTDRPTGQERT</sequence>
<keyword evidence="3" id="KW-0201">Cytochrome c-type biogenesis</keyword>
<gene>
    <name evidence="9" type="ORF">G9H71_14015</name>
</gene>
<evidence type="ECO:0000313" key="10">
    <source>
        <dbReference type="Proteomes" id="UP000800981"/>
    </source>
</evidence>
<name>A0ABX0GZ86_9ACTN</name>
<evidence type="ECO:0000256" key="7">
    <source>
        <dbReference type="SAM" id="Phobius"/>
    </source>
</evidence>
<protein>
    <submittedName>
        <fullName evidence="9">Cytochrome c biogenesis protein ResB</fullName>
    </submittedName>
</protein>
<feature type="transmembrane region" description="Helical" evidence="7">
    <location>
        <begin position="100"/>
        <end position="118"/>
    </location>
</feature>
<evidence type="ECO:0000256" key="5">
    <source>
        <dbReference type="ARBA" id="ARBA00023136"/>
    </source>
</evidence>
<dbReference type="Pfam" id="PF05140">
    <property type="entry name" value="ResB"/>
    <property type="match status" value="1"/>
</dbReference>
<comment type="caution">
    <text evidence="9">The sequence shown here is derived from an EMBL/GenBank/DDBJ whole genome shotgun (WGS) entry which is preliminary data.</text>
</comment>
<keyword evidence="10" id="KW-1185">Reference proteome</keyword>
<evidence type="ECO:0000256" key="3">
    <source>
        <dbReference type="ARBA" id="ARBA00022748"/>
    </source>
</evidence>
<dbReference type="EMBL" id="JAANNP010000012">
    <property type="protein sequence ID" value="NHC14900.1"/>
    <property type="molecule type" value="Genomic_DNA"/>
</dbReference>
<feature type="compositionally biased region" description="Low complexity" evidence="6">
    <location>
        <begin position="1"/>
        <end position="14"/>
    </location>
</feature>
<dbReference type="InterPro" id="IPR007816">
    <property type="entry name" value="ResB-like_domain"/>
</dbReference>
<evidence type="ECO:0000313" key="9">
    <source>
        <dbReference type="EMBL" id="NHC14900.1"/>
    </source>
</evidence>
<feature type="transmembrane region" description="Helical" evidence="7">
    <location>
        <begin position="189"/>
        <end position="208"/>
    </location>
</feature>
<feature type="region of interest" description="Disordered" evidence="6">
    <location>
        <begin position="1"/>
        <end position="23"/>
    </location>
</feature>
<keyword evidence="2 7" id="KW-0812">Transmembrane</keyword>
<proteinExistence type="predicted"/>
<feature type="transmembrane region" description="Helical" evidence="7">
    <location>
        <begin position="46"/>
        <end position="63"/>
    </location>
</feature>
<feature type="region of interest" description="Disordered" evidence="6">
    <location>
        <begin position="515"/>
        <end position="536"/>
    </location>
</feature>
<feature type="transmembrane region" description="Helical" evidence="7">
    <location>
        <begin position="455"/>
        <end position="474"/>
    </location>
</feature>
<organism evidence="9 10">
    <name type="scientific">Motilibacter deserti</name>
    <dbReference type="NCBI Taxonomy" id="2714956"/>
    <lineage>
        <taxon>Bacteria</taxon>
        <taxon>Bacillati</taxon>
        <taxon>Actinomycetota</taxon>
        <taxon>Actinomycetes</taxon>
        <taxon>Motilibacterales</taxon>
        <taxon>Motilibacteraceae</taxon>
        <taxon>Motilibacter</taxon>
    </lineage>
</organism>
<dbReference type="InterPro" id="IPR023494">
    <property type="entry name" value="Cyt_c_bgen_Ccs1/CcsB/ResB"/>
</dbReference>
<dbReference type="PANTHER" id="PTHR31566">
    <property type="entry name" value="CYTOCHROME C BIOGENESIS PROTEIN CCS1, CHLOROPLASTIC"/>
    <property type="match status" value="1"/>
</dbReference>
<feature type="domain" description="ResB-like" evidence="8">
    <location>
        <begin position="43"/>
        <end position="510"/>
    </location>
</feature>
<comment type="subcellular location">
    <subcellularLocation>
        <location evidence="1">Membrane</location>
        <topology evidence="1">Multi-pass membrane protein</topology>
    </subcellularLocation>
</comment>
<evidence type="ECO:0000256" key="4">
    <source>
        <dbReference type="ARBA" id="ARBA00022989"/>
    </source>
</evidence>
<evidence type="ECO:0000256" key="2">
    <source>
        <dbReference type="ARBA" id="ARBA00022692"/>
    </source>
</evidence>
<keyword evidence="5 7" id="KW-0472">Membrane</keyword>
<dbReference type="PANTHER" id="PTHR31566:SF0">
    <property type="entry name" value="CYTOCHROME C BIOGENESIS PROTEIN CCS1, CHLOROPLASTIC"/>
    <property type="match status" value="1"/>
</dbReference>
<dbReference type="RefSeq" id="WP_166282860.1">
    <property type="nucleotide sequence ID" value="NZ_JAANNP010000012.1"/>
</dbReference>
<evidence type="ECO:0000256" key="1">
    <source>
        <dbReference type="ARBA" id="ARBA00004141"/>
    </source>
</evidence>
<evidence type="ECO:0000256" key="6">
    <source>
        <dbReference type="SAM" id="MobiDB-lite"/>
    </source>
</evidence>
<accession>A0ABX0GZ86</accession>
<feature type="compositionally biased region" description="Basic and acidic residues" evidence="6">
    <location>
        <begin position="526"/>
        <end position="536"/>
    </location>
</feature>
<reference evidence="9 10" key="1">
    <citation type="submission" date="2020-03" db="EMBL/GenBank/DDBJ databases">
        <title>Two novel Motilibacter sp.</title>
        <authorList>
            <person name="Liu S."/>
        </authorList>
    </citation>
    <scope>NUCLEOTIDE SEQUENCE [LARGE SCALE GENOMIC DNA]</scope>
    <source>
        <strain evidence="9 10">E257</strain>
    </source>
</reference>
<keyword evidence="4 7" id="KW-1133">Transmembrane helix</keyword>
<evidence type="ECO:0000259" key="8">
    <source>
        <dbReference type="Pfam" id="PF05140"/>
    </source>
</evidence>
<dbReference type="Proteomes" id="UP000800981">
    <property type="component" value="Unassembled WGS sequence"/>
</dbReference>